<sequence>METRSVSLIMTVAGSVTPPPVERSVVRTPMLPRHVRLDPSVSLIMTATGHTGAHRCYVYTPHPPPYTNVLSHNPIDPSVSFIMTATGRT</sequence>
<accession>A0ABC8QK59</accession>
<name>A0ABC8QK59_9VIRU</name>
<gene>
    <name evidence="1" type="ORF">CCFV1_ORF055</name>
</gene>
<proteinExistence type="predicted"/>
<comment type="caution">
    <text evidence="1">The sequence shown here is derived from an EMBL/GenBank/DDBJ whole genome shotgun (WGS) entry which is preliminary data.</text>
</comment>
<reference evidence="1 2" key="1">
    <citation type="submission" date="2024-01" db="EMBL/GenBank/DDBJ databases">
        <authorList>
            <person name="Guinet B."/>
        </authorList>
    </citation>
    <scope>NUCLEOTIDE SEQUENCE [LARGE SCALE GENOMIC DNA]</scope>
</reference>
<evidence type="ECO:0000313" key="1">
    <source>
        <dbReference type="EMBL" id="CAJ2002101.1"/>
    </source>
</evidence>
<organism evidence="1 2">
    <name type="scientific">Cotesia congregata filamentous virus 1</name>
    <dbReference type="NCBI Taxonomy" id="3064291"/>
    <lineage>
        <taxon>Viruses</taxon>
        <taxon>Viruses incertae sedis</taxon>
        <taxon>Naldaviricetes</taxon>
        <taxon>Lefavirales</taxon>
        <taxon>Filamentoviridae</taxon>
        <taxon>Betafilamentovirus</taxon>
        <taxon>Betafilamentovirus cocongregatae</taxon>
    </lineage>
</organism>
<protein>
    <submittedName>
        <fullName evidence="1">Uncharacterized protein</fullName>
    </submittedName>
</protein>
<dbReference type="EMBL" id="CAUOPR010000001">
    <property type="protein sequence ID" value="CAJ2002101.1"/>
    <property type="molecule type" value="Genomic_DNA"/>
</dbReference>
<evidence type="ECO:0000313" key="2">
    <source>
        <dbReference type="Proteomes" id="UP001642380"/>
    </source>
</evidence>
<keyword evidence="2" id="KW-1185">Reference proteome</keyword>
<dbReference type="Proteomes" id="UP001642380">
    <property type="component" value="Unassembled WGS sequence"/>
</dbReference>